<reference evidence="1" key="1">
    <citation type="journal article" date="2023" name="Science">
        <title>Genome structures resolve the early diversification of teleost fishes.</title>
        <authorList>
            <person name="Parey E."/>
            <person name="Louis A."/>
            <person name="Montfort J."/>
            <person name="Bouchez O."/>
            <person name="Roques C."/>
            <person name="Iampietro C."/>
            <person name="Lluch J."/>
            <person name="Castinel A."/>
            <person name="Donnadieu C."/>
            <person name="Desvignes T."/>
            <person name="Floi Bucao C."/>
            <person name="Jouanno E."/>
            <person name="Wen M."/>
            <person name="Mejri S."/>
            <person name="Dirks R."/>
            <person name="Jansen H."/>
            <person name="Henkel C."/>
            <person name="Chen W.J."/>
            <person name="Zahm M."/>
            <person name="Cabau C."/>
            <person name="Klopp C."/>
            <person name="Thompson A.W."/>
            <person name="Robinson-Rechavi M."/>
            <person name="Braasch I."/>
            <person name="Lecointre G."/>
            <person name="Bobe J."/>
            <person name="Postlethwait J.H."/>
            <person name="Berthelot C."/>
            <person name="Roest Crollius H."/>
            <person name="Guiguen Y."/>
        </authorList>
    </citation>
    <scope>NUCLEOTIDE SEQUENCE</scope>
    <source>
        <strain evidence="1">Concon-B</strain>
    </source>
</reference>
<protein>
    <submittedName>
        <fullName evidence="1">Uncharacterized protein</fullName>
    </submittedName>
</protein>
<organism evidence="1 2">
    <name type="scientific">Conger conger</name>
    <name type="common">Conger eel</name>
    <name type="synonym">Muraena conger</name>
    <dbReference type="NCBI Taxonomy" id="82655"/>
    <lineage>
        <taxon>Eukaryota</taxon>
        <taxon>Metazoa</taxon>
        <taxon>Chordata</taxon>
        <taxon>Craniata</taxon>
        <taxon>Vertebrata</taxon>
        <taxon>Euteleostomi</taxon>
        <taxon>Actinopterygii</taxon>
        <taxon>Neopterygii</taxon>
        <taxon>Teleostei</taxon>
        <taxon>Anguilliformes</taxon>
        <taxon>Congridae</taxon>
        <taxon>Conger</taxon>
    </lineage>
</organism>
<dbReference type="EMBL" id="JAFJMO010000017">
    <property type="protein sequence ID" value="KAJ8251907.1"/>
    <property type="molecule type" value="Genomic_DNA"/>
</dbReference>
<comment type="caution">
    <text evidence="1">The sequence shown here is derived from an EMBL/GenBank/DDBJ whole genome shotgun (WGS) entry which is preliminary data.</text>
</comment>
<name>A0A9Q1CWW5_CONCO</name>
<gene>
    <name evidence="1" type="ORF">COCON_G00212190</name>
</gene>
<dbReference type="Proteomes" id="UP001152803">
    <property type="component" value="Unassembled WGS sequence"/>
</dbReference>
<keyword evidence="2" id="KW-1185">Reference proteome</keyword>
<evidence type="ECO:0000313" key="2">
    <source>
        <dbReference type="Proteomes" id="UP001152803"/>
    </source>
</evidence>
<feature type="non-terminal residue" evidence="1">
    <location>
        <position position="56"/>
    </location>
</feature>
<proteinExistence type="predicted"/>
<sequence>MDHREQAPTPLHIIAQSGGTAVVPQLHGCHAEGNITVIVNSLLDGKVRKGLFYCLY</sequence>
<accession>A0A9Q1CWW5</accession>
<evidence type="ECO:0000313" key="1">
    <source>
        <dbReference type="EMBL" id="KAJ8251907.1"/>
    </source>
</evidence>
<dbReference type="AlphaFoldDB" id="A0A9Q1CWW5"/>